<evidence type="ECO:0000313" key="1">
    <source>
        <dbReference type="EMBL" id="THE39003.1"/>
    </source>
</evidence>
<proteinExistence type="predicted"/>
<organism evidence="1 2">
    <name type="scientific">Citrobacter murliniae</name>
    <dbReference type="NCBI Taxonomy" id="67829"/>
    <lineage>
        <taxon>Bacteria</taxon>
        <taxon>Pseudomonadati</taxon>
        <taxon>Pseudomonadota</taxon>
        <taxon>Gammaproteobacteria</taxon>
        <taxon>Enterobacterales</taxon>
        <taxon>Enterobacteriaceae</taxon>
        <taxon>Citrobacter</taxon>
        <taxon>Citrobacter freundii complex</taxon>
    </lineage>
</organism>
<keyword evidence="2" id="KW-1185">Reference proteome</keyword>
<protein>
    <submittedName>
        <fullName evidence="1">Uncharacterized protein</fullName>
    </submittedName>
</protein>
<sequence>MDCIFAERYRKKNVNQSTPRTALPHYLIFWGYFIDSAVVKLRNYFCLLSVRLSQCRFLKNLWYW</sequence>
<gene>
    <name evidence="1" type="ORF">DJ535_10580</name>
</gene>
<comment type="caution">
    <text evidence="1">The sequence shown here is derived from an EMBL/GenBank/DDBJ whole genome shotgun (WGS) entry which is preliminary data.</text>
</comment>
<name>A0ABY2PXR5_9ENTR</name>
<dbReference type="EMBL" id="QFVP01000005">
    <property type="protein sequence ID" value="THE39003.1"/>
    <property type="molecule type" value="Genomic_DNA"/>
</dbReference>
<dbReference type="Proteomes" id="UP000306790">
    <property type="component" value="Unassembled WGS sequence"/>
</dbReference>
<accession>A0ABY2PXR5</accession>
<evidence type="ECO:0000313" key="2">
    <source>
        <dbReference type="Proteomes" id="UP000306790"/>
    </source>
</evidence>
<reference evidence="1 2" key="1">
    <citation type="submission" date="2018-05" db="EMBL/GenBank/DDBJ databases">
        <title>Isolation and genomic analyses of lactose-positive bacteria from faecal samples of preterm neonates.</title>
        <authorList>
            <person name="Chen Y."/>
            <person name="Brook T.C."/>
            <person name="O'Neill I."/>
            <person name="Soe C.Z."/>
            <person name="Hall L.J."/>
            <person name="Hoyles L."/>
        </authorList>
    </citation>
    <scope>NUCLEOTIDE SEQUENCE [LARGE SCALE GENOMIC DNA]</scope>
    <source>
        <strain evidence="1 2">P080C CL</strain>
    </source>
</reference>